<dbReference type="EMBL" id="BPLQ01010949">
    <property type="protein sequence ID" value="GIY54626.1"/>
    <property type="molecule type" value="Genomic_DNA"/>
</dbReference>
<keyword evidence="1" id="KW-0812">Transmembrane</keyword>
<gene>
    <name evidence="2" type="ORF">CDAR_434291</name>
</gene>
<keyword evidence="1" id="KW-1133">Transmembrane helix</keyword>
<proteinExistence type="predicted"/>
<evidence type="ECO:0000256" key="1">
    <source>
        <dbReference type="SAM" id="Phobius"/>
    </source>
</evidence>
<keyword evidence="1" id="KW-0472">Membrane</keyword>
<comment type="caution">
    <text evidence="2">The sequence shown here is derived from an EMBL/GenBank/DDBJ whole genome shotgun (WGS) entry which is preliminary data.</text>
</comment>
<dbReference type="AlphaFoldDB" id="A0AAV4UA18"/>
<feature type="transmembrane region" description="Helical" evidence="1">
    <location>
        <begin position="127"/>
        <end position="147"/>
    </location>
</feature>
<keyword evidence="3" id="KW-1185">Reference proteome</keyword>
<accession>A0AAV4UA18</accession>
<reference evidence="2 3" key="1">
    <citation type="submission" date="2021-06" db="EMBL/GenBank/DDBJ databases">
        <title>Caerostris darwini draft genome.</title>
        <authorList>
            <person name="Kono N."/>
            <person name="Arakawa K."/>
        </authorList>
    </citation>
    <scope>NUCLEOTIDE SEQUENCE [LARGE SCALE GENOMIC DNA]</scope>
</reference>
<organism evidence="2 3">
    <name type="scientific">Caerostris darwini</name>
    <dbReference type="NCBI Taxonomy" id="1538125"/>
    <lineage>
        <taxon>Eukaryota</taxon>
        <taxon>Metazoa</taxon>
        <taxon>Ecdysozoa</taxon>
        <taxon>Arthropoda</taxon>
        <taxon>Chelicerata</taxon>
        <taxon>Arachnida</taxon>
        <taxon>Araneae</taxon>
        <taxon>Araneomorphae</taxon>
        <taxon>Entelegynae</taxon>
        <taxon>Araneoidea</taxon>
        <taxon>Araneidae</taxon>
        <taxon>Caerostris</taxon>
    </lineage>
</organism>
<evidence type="ECO:0000313" key="2">
    <source>
        <dbReference type="EMBL" id="GIY54626.1"/>
    </source>
</evidence>
<sequence>MEKGDELKYDHNEKLRIQKEAKNESAFHLHCRDRNRRALQPSFRNVNLVTPKAPLDTRTHFRHRLHSNINNSSLDFRGLQLPPWTTANEYEEPRRAVVLKLIKEIESCLCTQWLIVTRTSFFGKDGLFLLFSRTFVAIPTVLTAFFLGEIILTSLQNRYEQQCI</sequence>
<evidence type="ECO:0000313" key="3">
    <source>
        <dbReference type="Proteomes" id="UP001054837"/>
    </source>
</evidence>
<dbReference type="Proteomes" id="UP001054837">
    <property type="component" value="Unassembled WGS sequence"/>
</dbReference>
<name>A0AAV4UA18_9ARAC</name>
<protein>
    <submittedName>
        <fullName evidence="2">Uncharacterized protein</fullName>
    </submittedName>
</protein>